<gene>
    <name evidence="1" type="ORF">C7M51_01950</name>
</gene>
<evidence type="ECO:0000313" key="1">
    <source>
        <dbReference type="EMBL" id="QHM71659.1"/>
    </source>
</evidence>
<reference evidence="1 2" key="1">
    <citation type="submission" date="2018-03" db="EMBL/GenBank/DDBJ databases">
        <title>Pantoea intestinalis SRCM103226 isolated form the mealworm.</title>
        <authorList>
            <person name="Jeong D.-Y."/>
            <person name="Kim J.W."/>
        </authorList>
    </citation>
    <scope>NUCLEOTIDE SEQUENCE [LARGE SCALE GENOMIC DNA]</scope>
    <source>
        <strain evidence="1 2">SRCM103226</strain>
    </source>
</reference>
<accession>A0A6P1Q0M4</accession>
<sequence length="68" mass="7732">MCCWVKRRSETVHNWQRLLSDAHTNAFRVVALSPLLTGGLCGLMSRAICKDMTLDEFYSLTEQEVKNG</sequence>
<keyword evidence="2" id="KW-1185">Reference proteome</keyword>
<evidence type="ECO:0000313" key="2">
    <source>
        <dbReference type="Proteomes" id="UP000464053"/>
    </source>
</evidence>
<dbReference type="EMBL" id="CP028271">
    <property type="protein sequence ID" value="QHM71659.1"/>
    <property type="molecule type" value="Genomic_DNA"/>
</dbReference>
<dbReference type="AlphaFoldDB" id="A0A6P1Q0M4"/>
<protein>
    <submittedName>
        <fullName evidence="1">Uncharacterized protein</fullName>
    </submittedName>
</protein>
<organism evidence="1 2">
    <name type="scientific">Mixta intestinalis</name>
    <dbReference type="NCBI Taxonomy" id="1615494"/>
    <lineage>
        <taxon>Bacteria</taxon>
        <taxon>Pseudomonadati</taxon>
        <taxon>Pseudomonadota</taxon>
        <taxon>Gammaproteobacteria</taxon>
        <taxon>Enterobacterales</taxon>
        <taxon>Erwiniaceae</taxon>
        <taxon>Mixta</taxon>
    </lineage>
</organism>
<dbReference type="Proteomes" id="UP000464053">
    <property type="component" value="Chromosome"/>
</dbReference>
<dbReference type="KEGG" id="mint:C7M51_01950"/>
<proteinExistence type="predicted"/>
<name>A0A6P1Q0M4_9GAMM</name>